<protein>
    <submittedName>
        <fullName evidence="5">Undecaprenyl phosphate N,N'-diacetylbacillosamine 1-phosphate transferase</fullName>
        <ecNumber evidence="5">2.7.8.36</ecNumber>
    </submittedName>
</protein>
<dbReference type="InterPro" id="IPR003362">
    <property type="entry name" value="Bact_transf"/>
</dbReference>
<comment type="similarity">
    <text evidence="1">Belongs to the bacterial sugar transferase family.</text>
</comment>
<keyword evidence="3" id="KW-1133">Transmembrane helix</keyword>
<evidence type="ECO:0000256" key="2">
    <source>
        <dbReference type="ARBA" id="ARBA00023169"/>
    </source>
</evidence>
<keyword evidence="3" id="KW-0812">Transmembrane</keyword>
<organism evidence="5 6">
    <name type="scientific">Tsuneonella dongtanensis</name>
    <dbReference type="NCBI Taxonomy" id="692370"/>
    <lineage>
        <taxon>Bacteria</taxon>
        <taxon>Pseudomonadati</taxon>
        <taxon>Pseudomonadota</taxon>
        <taxon>Alphaproteobacteria</taxon>
        <taxon>Sphingomonadales</taxon>
        <taxon>Erythrobacteraceae</taxon>
        <taxon>Tsuneonella</taxon>
    </lineage>
</organism>
<dbReference type="GO" id="GO:0102334">
    <property type="term" value="F:N,N'-diacetylbacilliosaminyl-1-phosphate transferase activity"/>
    <property type="evidence" value="ECO:0007669"/>
    <property type="project" value="UniProtKB-EC"/>
</dbReference>
<keyword evidence="3" id="KW-0472">Membrane</keyword>
<evidence type="ECO:0000313" key="5">
    <source>
        <dbReference type="EMBL" id="ANY18928.1"/>
    </source>
</evidence>
<dbReference type="AlphaFoldDB" id="A0A1B2AA22"/>
<feature type="domain" description="Bacterial sugar transferase" evidence="4">
    <location>
        <begin position="7"/>
        <end position="179"/>
    </location>
</feature>
<evidence type="ECO:0000313" key="6">
    <source>
        <dbReference type="Proteomes" id="UP000092932"/>
    </source>
</evidence>
<dbReference type="OrthoDB" id="9808602at2"/>
<accession>A0A1B2AA22</accession>
<dbReference type="GO" id="GO:0000271">
    <property type="term" value="P:polysaccharide biosynthetic process"/>
    <property type="evidence" value="ECO:0007669"/>
    <property type="project" value="UniProtKB-KW"/>
</dbReference>
<reference evidence="5 6" key="1">
    <citation type="submission" date="2016-07" db="EMBL/GenBank/DDBJ databases">
        <title>Complete genome sequence of Altererythrobacter dongtanensis KCTC 22672, a type strain with esterase isolated from tidal flat.</title>
        <authorList>
            <person name="Cheng H."/>
            <person name="Wu Y.-H."/>
            <person name="Zhou P."/>
            <person name="Huo Y.-Y."/>
            <person name="Wang C.-S."/>
            <person name="Xu X.-W."/>
        </authorList>
    </citation>
    <scope>NUCLEOTIDE SEQUENCE [LARGE SCALE GENOMIC DNA]</scope>
    <source>
        <strain evidence="5 6">KCTC 22672</strain>
    </source>
</reference>
<keyword evidence="2" id="KW-0270">Exopolysaccharide synthesis</keyword>
<feature type="transmembrane region" description="Helical" evidence="3">
    <location>
        <begin position="12"/>
        <end position="33"/>
    </location>
</feature>
<keyword evidence="6" id="KW-1185">Reference proteome</keyword>
<gene>
    <name evidence="5" type="primary">pglC</name>
    <name evidence="5" type="ORF">A6F68_00393</name>
</gene>
<evidence type="ECO:0000259" key="4">
    <source>
        <dbReference type="Pfam" id="PF02397"/>
    </source>
</evidence>
<dbReference type="Proteomes" id="UP000092932">
    <property type="component" value="Chromosome"/>
</dbReference>
<dbReference type="STRING" id="692370.A6F68_00393"/>
<dbReference type="PANTHER" id="PTHR30576">
    <property type="entry name" value="COLANIC BIOSYNTHESIS UDP-GLUCOSE LIPID CARRIER TRANSFERASE"/>
    <property type="match status" value="1"/>
</dbReference>
<dbReference type="EMBL" id="CP016591">
    <property type="protein sequence ID" value="ANY18928.1"/>
    <property type="molecule type" value="Genomic_DNA"/>
</dbReference>
<proteinExistence type="inferred from homology"/>
<evidence type="ECO:0000256" key="3">
    <source>
        <dbReference type="SAM" id="Phobius"/>
    </source>
</evidence>
<evidence type="ECO:0000256" key="1">
    <source>
        <dbReference type="ARBA" id="ARBA00006464"/>
    </source>
</evidence>
<name>A0A1B2AA22_9SPHN</name>
<sequence length="188" mass="20727">MYREFGKRLVDIVVAGSALIVLSPVMLFCAVGAKLSSPGPAIFRQMRVGRGGAVFEFYKFRSMPADTRDVASDELGEVQLRPFGWFLRRSNLDELPQLVNILKGDMSLVGPRPPIPTQSELIVLRRENGALDCRPGLTGLAQINSFDGMSAAEKAAFDGVYAQRMSLLSDIAIVLRTFGYLKRTPPKY</sequence>
<keyword evidence="5" id="KW-0808">Transferase</keyword>
<dbReference type="Pfam" id="PF02397">
    <property type="entry name" value="Bac_transf"/>
    <property type="match status" value="1"/>
</dbReference>
<dbReference type="KEGG" id="ado:A6F68_00393"/>
<dbReference type="EC" id="2.7.8.36" evidence="5"/>
<dbReference type="PANTHER" id="PTHR30576:SF10">
    <property type="entry name" value="SLL5057 PROTEIN"/>
    <property type="match status" value="1"/>
</dbReference>